<comment type="similarity">
    <text evidence="1">Belongs to the AHA1 family.</text>
</comment>
<sequence>MTANEQAHPRALGSLRSADGMGIVRIEHRFGTTVDDLWSALTDPERLARWLGEFDGDLRLGGTYQSRFFSSGAAATGRVEACEAPRHLRVRTKGEHAANEQTLEVTLTADGAGTVLVVEQRGLRLDWLAAFAAGLQIHVEDLAAHIDGGERCDSDARMEELMPAYAGVAVDG</sequence>
<dbReference type="EMBL" id="JBHLUE010000026">
    <property type="protein sequence ID" value="MFC0567629.1"/>
    <property type="molecule type" value="Genomic_DNA"/>
</dbReference>
<evidence type="ECO:0000256" key="1">
    <source>
        <dbReference type="ARBA" id="ARBA00006817"/>
    </source>
</evidence>
<dbReference type="RefSeq" id="WP_377342941.1">
    <property type="nucleotide sequence ID" value="NZ_JBHLUE010000026.1"/>
</dbReference>
<dbReference type="InterPro" id="IPR013538">
    <property type="entry name" value="ASHA1/2-like_C"/>
</dbReference>
<proteinExistence type="inferred from homology"/>
<dbReference type="InterPro" id="IPR023393">
    <property type="entry name" value="START-like_dom_sf"/>
</dbReference>
<evidence type="ECO:0000259" key="2">
    <source>
        <dbReference type="Pfam" id="PF08327"/>
    </source>
</evidence>
<gene>
    <name evidence="3" type="ORF">ACFFHU_26255</name>
</gene>
<keyword evidence="4" id="KW-1185">Reference proteome</keyword>
<dbReference type="SUPFAM" id="SSF55961">
    <property type="entry name" value="Bet v1-like"/>
    <property type="match status" value="1"/>
</dbReference>
<name>A0ABV6P3L6_9ACTN</name>
<dbReference type="Proteomes" id="UP001589894">
    <property type="component" value="Unassembled WGS sequence"/>
</dbReference>
<organism evidence="3 4">
    <name type="scientific">Plantactinospora siamensis</name>
    <dbReference type="NCBI Taxonomy" id="555372"/>
    <lineage>
        <taxon>Bacteria</taxon>
        <taxon>Bacillati</taxon>
        <taxon>Actinomycetota</taxon>
        <taxon>Actinomycetes</taxon>
        <taxon>Micromonosporales</taxon>
        <taxon>Micromonosporaceae</taxon>
        <taxon>Plantactinospora</taxon>
    </lineage>
</organism>
<protein>
    <submittedName>
        <fullName evidence="3">SRPBCC family protein</fullName>
    </submittedName>
</protein>
<dbReference type="Gene3D" id="3.30.530.20">
    <property type="match status" value="1"/>
</dbReference>
<comment type="caution">
    <text evidence="3">The sequence shown here is derived from an EMBL/GenBank/DDBJ whole genome shotgun (WGS) entry which is preliminary data.</text>
</comment>
<accession>A0ABV6P3L6</accession>
<dbReference type="Pfam" id="PF08327">
    <property type="entry name" value="AHSA1"/>
    <property type="match status" value="1"/>
</dbReference>
<evidence type="ECO:0000313" key="4">
    <source>
        <dbReference type="Proteomes" id="UP001589894"/>
    </source>
</evidence>
<evidence type="ECO:0000313" key="3">
    <source>
        <dbReference type="EMBL" id="MFC0567629.1"/>
    </source>
</evidence>
<feature type="domain" description="Activator of Hsp90 ATPase homologue 1/2-like C-terminal" evidence="2">
    <location>
        <begin position="32"/>
        <end position="145"/>
    </location>
</feature>
<dbReference type="CDD" id="cd08899">
    <property type="entry name" value="SRPBCC_CalC_Aha1-like_6"/>
    <property type="match status" value="1"/>
</dbReference>
<reference evidence="3 4" key="1">
    <citation type="submission" date="2024-09" db="EMBL/GenBank/DDBJ databases">
        <authorList>
            <person name="Sun Q."/>
            <person name="Mori K."/>
        </authorList>
    </citation>
    <scope>NUCLEOTIDE SEQUENCE [LARGE SCALE GENOMIC DNA]</scope>
    <source>
        <strain evidence="3 4">TBRC 2205</strain>
    </source>
</reference>